<dbReference type="InterPro" id="IPR006685">
    <property type="entry name" value="MscS_channel_2nd"/>
</dbReference>
<keyword evidence="3" id="KW-1003">Cell membrane</keyword>
<dbReference type="GO" id="GO:0008381">
    <property type="term" value="F:mechanosensitive monoatomic ion channel activity"/>
    <property type="evidence" value="ECO:0007669"/>
    <property type="project" value="InterPro"/>
</dbReference>
<sequence>MDIMTLIKGDVLTSLRSIWKSFVDNGFDLILKILITLLVFFIGKKIIKIFLAMAERAFNRGKMEAGVKSFLLALLNAVLYIILIWIILVQVFSVKDASLVAVLGSAGLSIGLALQGGLSNFAGGVIILLLRPFKVGDYIIYAGNEGTVISIDIFYTKMLTADNRLVVMPNGALSNSNIINTTNETQRRLDINISISFSEDIDKVKEILNRIITENEKIVKEAANSILVNSFEPGAISMGIRAWVKIEDYASGKSEILESIKKEFEAHNVRVPISFAEMNLKNKV</sequence>
<gene>
    <name evidence="10" type="ORF">bsdcttw_25210</name>
</gene>
<dbReference type="Pfam" id="PF00924">
    <property type="entry name" value="MS_channel_2nd"/>
    <property type="match status" value="1"/>
</dbReference>
<keyword evidence="5 7" id="KW-1133">Transmembrane helix</keyword>
<protein>
    <submittedName>
        <fullName evidence="10">Mechanosensitive ion channel protein MscS</fullName>
    </submittedName>
</protein>
<evidence type="ECO:0000256" key="3">
    <source>
        <dbReference type="ARBA" id="ARBA00022475"/>
    </source>
</evidence>
<feature type="transmembrane region" description="Helical" evidence="7">
    <location>
        <begin position="99"/>
        <end position="130"/>
    </location>
</feature>
<dbReference type="InterPro" id="IPR011014">
    <property type="entry name" value="MscS_channel_TM-2"/>
</dbReference>
<dbReference type="Gene3D" id="2.30.30.60">
    <property type="match status" value="1"/>
</dbReference>
<keyword evidence="11" id="KW-1185">Reference proteome</keyword>
<evidence type="ECO:0000256" key="5">
    <source>
        <dbReference type="ARBA" id="ARBA00022989"/>
    </source>
</evidence>
<evidence type="ECO:0000313" key="10">
    <source>
        <dbReference type="EMBL" id="BCJ99480.1"/>
    </source>
</evidence>
<dbReference type="Proteomes" id="UP000515703">
    <property type="component" value="Chromosome"/>
</dbReference>
<evidence type="ECO:0000256" key="4">
    <source>
        <dbReference type="ARBA" id="ARBA00022692"/>
    </source>
</evidence>
<dbReference type="EMBL" id="AP023368">
    <property type="protein sequence ID" value="BCJ99480.1"/>
    <property type="molecule type" value="Genomic_DNA"/>
</dbReference>
<keyword evidence="6 7" id="KW-0472">Membrane</keyword>
<dbReference type="PANTHER" id="PTHR30221">
    <property type="entry name" value="SMALL-CONDUCTANCE MECHANOSENSITIVE CHANNEL"/>
    <property type="match status" value="1"/>
</dbReference>
<dbReference type="SUPFAM" id="SSF82861">
    <property type="entry name" value="Mechanosensitive channel protein MscS (YggB), transmembrane region"/>
    <property type="match status" value="1"/>
</dbReference>
<feature type="transmembrane region" description="Helical" evidence="7">
    <location>
        <begin position="29"/>
        <end position="51"/>
    </location>
</feature>
<evidence type="ECO:0000259" key="9">
    <source>
        <dbReference type="Pfam" id="PF21082"/>
    </source>
</evidence>
<evidence type="ECO:0000256" key="2">
    <source>
        <dbReference type="ARBA" id="ARBA00008017"/>
    </source>
</evidence>
<evidence type="ECO:0000256" key="6">
    <source>
        <dbReference type="ARBA" id="ARBA00023136"/>
    </source>
</evidence>
<evidence type="ECO:0000256" key="1">
    <source>
        <dbReference type="ARBA" id="ARBA00004651"/>
    </source>
</evidence>
<evidence type="ECO:0000313" key="11">
    <source>
        <dbReference type="Proteomes" id="UP000515703"/>
    </source>
</evidence>
<evidence type="ECO:0000259" key="8">
    <source>
        <dbReference type="Pfam" id="PF00924"/>
    </source>
</evidence>
<organism evidence="10 11">
    <name type="scientific">Anaerocolumna chitinilytica</name>
    <dbReference type="NCBI Taxonomy" id="1727145"/>
    <lineage>
        <taxon>Bacteria</taxon>
        <taxon>Bacillati</taxon>
        <taxon>Bacillota</taxon>
        <taxon>Clostridia</taxon>
        <taxon>Lachnospirales</taxon>
        <taxon>Lachnospiraceae</taxon>
        <taxon>Anaerocolumna</taxon>
    </lineage>
</organism>
<dbReference type="InterPro" id="IPR049278">
    <property type="entry name" value="MS_channel_C"/>
</dbReference>
<dbReference type="InterPro" id="IPR023408">
    <property type="entry name" value="MscS_beta-dom_sf"/>
</dbReference>
<keyword evidence="4 7" id="KW-0812">Transmembrane</keyword>
<feature type="transmembrane region" description="Helical" evidence="7">
    <location>
        <begin position="71"/>
        <end position="93"/>
    </location>
</feature>
<dbReference type="InterPro" id="IPR010920">
    <property type="entry name" value="LSM_dom_sf"/>
</dbReference>
<dbReference type="PANTHER" id="PTHR30221:SF1">
    <property type="entry name" value="SMALL-CONDUCTANCE MECHANOSENSITIVE CHANNEL"/>
    <property type="match status" value="1"/>
</dbReference>
<comment type="similarity">
    <text evidence="2">Belongs to the MscS (TC 1.A.23) family.</text>
</comment>
<feature type="domain" description="Mechanosensitive ion channel MscS" evidence="8">
    <location>
        <begin position="118"/>
        <end position="182"/>
    </location>
</feature>
<dbReference type="KEGG" id="acht:bsdcttw_25210"/>
<dbReference type="InterPro" id="IPR045275">
    <property type="entry name" value="MscS_archaea/bacteria_type"/>
</dbReference>
<evidence type="ECO:0000256" key="7">
    <source>
        <dbReference type="SAM" id="Phobius"/>
    </source>
</evidence>
<dbReference type="InterPro" id="IPR011066">
    <property type="entry name" value="MscS_channel_C_sf"/>
</dbReference>
<dbReference type="SUPFAM" id="SSF82689">
    <property type="entry name" value="Mechanosensitive channel protein MscS (YggB), C-terminal domain"/>
    <property type="match status" value="1"/>
</dbReference>
<feature type="domain" description="Mechanosensitive ion channel MscS C-terminal" evidence="9">
    <location>
        <begin position="190"/>
        <end position="270"/>
    </location>
</feature>
<comment type="subcellular location">
    <subcellularLocation>
        <location evidence="1">Cell membrane</location>
        <topology evidence="1">Multi-pass membrane protein</topology>
    </subcellularLocation>
</comment>
<dbReference type="Gene3D" id="3.30.70.100">
    <property type="match status" value="1"/>
</dbReference>
<dbReference type="Pfam" id="PF21082">
    <property type="entry name" value="MS_channel_3rd"/>
    <property type="match status" value="1"/>
</dbReference>
<accession>A0A7I8DM78</accession>
<dbReference type="Gene3D" id="1.10.287.1260">
    <property type="match status" value="1"/>
</dbReference>
<reference evidence="10 11" key="2">
    <citation type="submission" date="2020-08" db="EMBL/GenBank/DDBJ databases">
        <authorList>
            <person name="Ueki A."/>
            <person name="Tonouchi A."/>
        </authorList>
    </citation>
    <scope>NUCLEOTIDE SEQUENCE [LARGE SCALE GENOMIC DNA]</scope>
    <source>
        <strain evidence="10 11">CTTW</strain>
    </source>
</reference>
<dbReference type="AlphaFoldDB" id="A0A7I8DM78"/>
<reference evidence="10 11" key="1">
    <citation type="submission" date="2020-08" db="EMBL/GenBank/DDBJ databases">
        <title>Draft genome sequencing of an Anaerocolumna strain isolated from anoxic soil subjected to BSD treatment.</title>
        <authorList>
            <person name="Uek A."/>
            <person name="Tonouchi A."/>
        </authorList>
    </citation>
    <scope>NUCLEOTIDE SEQUENCE [LARGE SCALE GENOMIC DNA]</scope>
    <source>
        <strain evidence="10 11">CTTW</strain>
    </source>
</reference>
<dbReference type="GO" id="GO:0005886">
    <property type="term" value="C:plasma membrane"/>
    <property type="evidence" value="ECO:0007669"/>
    <property type="project" value="UniProtKB-SubCell"/>
</dbReference>
<dbReference type="SUPFAM" id="SSF50182">
    <property type="entry name" value="Sm-like ribonucleoproteins"/>
    <property type="match status" value="1"/>
</dbReference>
<proteinExistence type="inferred from homology"/>
<name>A0A7I8DM78_9FIRM</name>